<dbReference type="AlphaFoldDB" id="A0A371EDD3"/>
<gene>
    <name evidence="1" type="ORF">CR513_57463</name>
</gene>
<protein>
    <submittedName>
        <fullName evidence="1">Uncharacterized protein</fullName>
    </submittedName>
</protein>
<proteinExistence type="predicted"/>
<dbReference type="EMBL" id="QJKJ01014582">
    <property type="protein sequence ID" value="RDX64033.1"/>
    <property type="molecule type" value="Genomic_DNA"/>
</dbReference>
<evidence type="ECO:0000313" key="1">
    <source>
        <dbReference type="EMBL" id="RDX64033.1"/>
    </source>
</evidence>
<comment type="caution">
    <text evidence="1">The sequence shown here is derived from an EMBL/GenBank/DDBJ whole genome shotgun (WGS) entry which is preliminary data.</text>
</comment>
<keyword evidence="2" id="KW-1185">Reference proteome</keyword>
<name>A0A371EDD3_MUCPR</name>
<reference evidence="1" key="1">
    <citation type="submission" date="2018-05" db="EMBL/GenBank/DDBJ databases">
        <title>Draft genome of Mucuna pruriens seed.</title>
        <authorList>
            <person name="Nnadi N.E."/>
            <person name="Vos R."/>
            <person name="Hasami M.H."/>
            <person name="Devisetty U.K."/>
            <person name="Aguiy J.C."/>
        </authorList>
    </citation>
    <scope>NUCLEOTIDE SEQUENCE [LARGE SCALE GENOMIC DNA]</scope>
    <source>
        <strain evidence="1">JCA_2017</strain>
    </source>
</reference>
<dbReference type="Proteomes" id="UP000257109">
    <property type="component" value="Unassembled WGS sequence"/>
</dbReference>
<evidence type="ECO:0000313" key="2">
    <source>
        <dbReference type="Proteomes" id="UP000257109"/>
    </source>
</evidence>
<feature type="non-terminal residue" evidence="1">
    <location>
        <position position="1"/>
    </location>
</feature>
<sequence>MRDDVISCKLFPDTMRGVVMQWFSDLPLRTIRIFNDLAVGFASVSWDWPEMSGVNSTMPMNTQ</sequence>
<dbReference type="OrthoDB" id="913711at2759"/>
<accession>A0A371EDD3</accession>
<organism evidence="1 2">
    <name type="scientific">Mucuna pruriens</name>
    <name type="common">Velvet bean</name>
    <name type="synonym">Dolichos pruriens</name>
    <dbReference type="NCBI Taxonomy" id="157652"/>
    <lineage>
        <taxon>Eukaryota</taxon>
        <taxon>Viridiplantae</taxon>
        <taxon>Streptophyta</taxon>
        <taxon>Embryophyta</taxon>
        <taxon>Tracheophyta</taxon>
        <taxon>Spermatophyta</taxon>
        <taxon>Magnoliopsida</taxon>
        <taxon>eudicotyledons</taxon>
        <taxon>Gunneridae</taxon>
        <taxon>Pentapetalae</taxon>
        <taxon>rosids</taxon>
        <taxon>fabids</taxon>
        <taxon>Fabales</taxon>
        <taxon>Fabaceae</taxon>
        <taxon>Papilionoideae</taxon>
        <taxon>50 kb inversion clade</taxon>
        <taxon>NPAAA clade</taxon>
        <taxon>indigoferoid/millettioid clade</taxon>
        <taxon>Phaseoleae</taxon>
        <taxon>Mucuna</taxon>
    </lineage>
</organism>